<comment type="catalytic activity">
    <reaction evidence="14">
        <text>ATP + H2O = ADP + phosphate + H(+)</text>
        <dbReference type="Rhea" id="RHEA:13065"/>
        <dbReference type="ChEBI" id="CHEBI:15377"/>
        <dbReference type="ChEBI" id="CHEBI:15378"/>
        <dbReference type="ChEBI" id="CHEBI:30616"/>
        <dbReference type="ChEBI" id="CHEBI:43474"/>
        <dbReference type="ChEBI" id="CHEBI:456216"/>
        <dbReference type="EC" id="3.6.4.12"/>
    </reaction>
    <physiologicalReaction direction="left-to-right" evidence="14">
        <dbReference type="Rhea" id="RHEA:13066"/>
    </physiologicalReaction>
</comment>
<evidence type="ECO:0000256" key="10">
    <source>
        <dbReference type="ARBA" id="ARBA00023242"/>
    </source>
</evidence>
<comment type="function">
    <text evidence="12">Non-catalytic component of the proteasome, a multicatalytic proteinase complex which is characterized by its ability to cleave peptides with Arg, Phe, Tyr, Leu, and Glu adjacent to the leaving group at neutral or slightly basic pH. The proteasome has an ATP-dependent proteolytic activity.</text>
</comment>
<comment type="caution">
    <text evidence="18">The sequence shown here is derived from an EMBL/GenBank/DDBJ whole genome shotgun (WGS) entry which is preliminary data.</text>
</comment>
<dbReference type="InterPro" id="IPR033762">
    <property type="entry name" value="MCM_OB"/>
</dbReference>
<dbReference type="FunFam" id="2.20.28.10:FF:000004">
    <property type="entry name" value="DNA replication licensing factor MCM7"/>
    <property type="match status" value="1"/>
</dbReference>
<evidence type="ECO:0000313" key="18">
    <source>
        <dbReference type="EMBL" id="KAJ6219325.1"/>
    </source>
</evidence>
<evidence type="ECO:0000256" key="8">
    <source>
        <dbReference type="ARBA" id="ARBA00022942"/>
    </source>
</evidence>
<keyword evidence="9 15" id="KW-0238">DNA-binding</keyword>
<dbReference type="PROSITE" id="PS00847">
    <property type="entry name" value="MCM_1"/>
    <property type="match status" value="1"/>
</dbReference>
<evidence type="ECO:0000256" key="4">
    <source>
        <dbReference type="ARBA" id="ARBA00022741"/>
    </source>
</evidence>
<dbReference type="GO" id="GO:0006271">
    <property type="term" value="P:DNA strand elongation involved in DNA replication"/>
    <property type="evidence" value="ECO:0007669"/>
    <property type="project" value="TreeGrafter"/>
</dbReference>
<sequence length="945" mass="107022">MVQIRDYEKDKELIRQVLLGPKYTDALVKVAHREQVSFVVDLDDVEQLDQQLAEAVINNAKRYVQLFSTILDEILPDFRVNDLTTKDTFDVFIEHRIHTEQRSQPPTLDGSVDPNYTSKYPPELMRRYELYFKPMSIERPRPIRMVKAKDIGKLVTISGIITRCTEVKPLLMVATYTCDSCAAETYQPIGASSLMPLERCQSEECKTNRTAGRLFLQTRGSKFMKYQELRIQEHSGDVPIGNIPRSLNIICRGEMTRIALPGDHVNISGIFLPVARTGFRQMTSGLLSDTYLEAHRISITNKMEDDVDDEMDDEQFRKYILSENITINRLANSIAPEIYGHLDLKKALLLMLVGGVEQNSNGMKIRGAINICLMGDPGVAKSQLLGFIDRIAPRSQYTTGRGSSGVGLTAAVMKDPITGEFVLEGGALVLADKGICCIDEFDKMMESDRTAIHEVMEQQTISIAKAGIHTTLNARVSILAAANPAYGRYNTKKSIEHNIQLPAALLSRFDLLWLITDQANPENDLKLAQHIAYVHQHYSQPPLEFEPLPIKVMRRYINLARKYNPTIPPHLTEDTVNAYIEMRNEARNNQNSTFTSARTLLGILRIATALARLRLSHVVERGDIMESIRLIEVSKSSIQVERNQVVQSKNEKIYHIIYDMSGNAQSREVEMGEAIEQCKLRGYSNDDIEDAIEEFELNNIRILYKIIMAAKPKFQYNDGFGKQHSQHPVSTGTSVIGVKFDKGIIIAADQLASYGSLARFRNVQRVARVNDKTVLGCGGDYADYQYLMQYIEERMIEEASFEDNHQMSPNALHTWLTHIQYNKRSEFDPLWCSWIVGGLGYDGKPYLGYVDKLGTAYTDNAIATGFGSYIAVPMLREELENRKTPLNEEDALKLIQKCLEILYYRDARSRDVYHIAVVTDKGSRVEGPFKLASNWEFAKTIKGYE</sequence>
<keyword evidence="4 15" id="KW-0547">Nucleotide-binding</keyword>
<dbReference type="EMBL" id="JAPWDV010000002">
    <property type="protein sequence ID" value="KAJ6219325.1"/>
    <property type="molecule type" value="Genomic_DNA"/>
</dbReference>
<comment type="function">
    <text evidence="16">Acts as component of the MCM2-7 complex (MCM complex) which is the replicative helicase essential for 'once per cell cycle' DNA replication initiation and elongation in eukaryotic cells. The active ATPase sites in the MCM2-7 ring are formed through the interaction surfaces of two neighboring subunits such that a critical structure of a conserved arginine finger motif is provided in trans relative to the ATP-binding site of the Walker A box of the adjacent subunit. The six ATPase active sites, however, are likely to contribute differentially to the complex helicase activity.</text>
</comment>
<gene>
    <name evidence="16" type="primary">MCM7</name>
    <name evidence="18" type="ORF">RDWZM_005137</name>
</gene>
<keyword evidence="10 16" id="KW-0539">Nucleus</keyword>
<dbReference type="InterPro" id="IPR023333">
    <property type="entry name" value="Proteasome_suB-type"/>
</dbReference>
<name>A0A9Q0RMB9_BLOTA</name>
<dbReference type="Pfam" id="PF00227">
    <property type="entry name" value="Proteasome"/>
    <property type="match status" value="1"/>
</dbReference>
<dbReference type="GO" id="GO:0005839">
    <property type="term" value="C:proteasome core complex"/>
    <property type="evidence" value="ECO:0007669"/>
    <property type="project" value="InterPro"/>
</dbReference>
<dbReference type="InterPro" id="IPR008050">
    <property type="entry name" value="MCM7"/>
</dbReference>
<dbReference type="GO" id="GO:0017116">
    <property type="term" value="F:single-stranded DNA helicase activity"/>
    <property type="evidence" value="ECO:0007669"/>
    <property type="project" value="TreeGrafter"/>
</dbReference>
<dbReference type="Pfam" id="PF00493">
    <property type="entry name" value="MCM"/>
    <property type="match status" value="1"/>
</dbReference>
<dbReference type="Pfam" id="PF17207">
    <property type="entry name" value="MCM_OB"/>
    <property type="match status" value="1"/>
</dbReference>
<dbReference type="GO" id="GO:0006270">
    <property type="term" value="P:DNA replication initiation"/>
    <property type="evidence" value="ECO:0007669"/>
    <property type="project" value="InterPro"/>
</dbReference>
<dbReference type="InterPro" id="IPR001208">
    <property type="entry name" value="MCM_dom"/>
</dbReference>
<dbReference type="InterPro" id="IPR027925">
    <property type="entry name" value="MCM_N"/>
</dbReference>
<dbReference type="EC" id="3.6.4.12" evidence="16"/>
<dbReference type="SUPFAM" id="SSF52540">
    <property type="entry name" value="P-loop containing nucleoside triphosphate hydrolases"/>
    <property type="match status" value="1"/>
</dbReference>
<evidence type="ECO:0000256" key="3">
    <source>
        <dbReference type="ARBA" id="ARBA00022705"/>
    </source>
</evidence>
<dbReference type="Pfam" id="PF17855">
    <property type="entry name" value="MCM_lid"/>
    <property type="match status" value="1"/>
</dbReference>
<evidence type="ECO:0000256" key="5">
    <source>
        <dbReference type="ARBA" id="ARBA00022801"/>
    </source>
</evidence>
<protein>
    <recommendedName>
        <fullName evidence="16">DNA replication licensing factor MCM7</fullName>
        <ecNumber evidence="16">3.6.4.12</ecNumber>
    </recommendedName>
</protein>
<keyword evidence="8" id="KW-0647">Proteasome</keyword>
<evidence type="ECO:0000256" key="14">
    <source>
        <dbReference type="ARBA" id="ARBA00048432"/>
    </source>
</evidence>
<evidence type="ECO:0000256" key="16">
    <source>
        <dbReference type="RuleBase" id="RU365012"/>
    </source>
</evidence>
<comment type="similarity">
    <text evidence="15">Belongs to the MCM family.</text>
</comment>
<dbReference type="GO" id="GO:0016787">
    <property type="term" value="F:hydrolase activity"/>
    <property type="evidence" value="ECO:0007669"/>
    <property type="project" value="UniProtKB-KW"/>
</dbReference>
<dbReference type="InterPro" id="IPR029055">
    <property type="entry name" value="Ntn_hydrolases_N"/>
</dbReference>
<keyword evidence="5 16" id="KW-0378">Hydrolase</keyword>
<dbReference type="GO" id="GO:0005634">
    <property type="term" value="C:nucleus"/>
    <property type="evidence" value="ECO:0007669"/>
    <property type="project" value="UniProtKB-SubCell"/>
</dbReference>
<organism evidence="18 19">
    <name type="scientific">Blomia tropicalis</name>
    <name type="common">Mite</name>
    <dbReference type="NCBI Taxonomy" id="40697"/>
    <lineage>
        <taxon>Eukaryota</taxon>
        <taxon>Metazoa</taxon>
        <taxon>Ecdysozoa</taxon>
        <taxon>Arthropoda</taxon>
        <taxon>Chelicerata</taxon>
        <taxon>Arachnida</taxon>
        <taxon>Acari</taxon>
        <taxon>Acariformes</taxon>
        <taxon>Sarcoptiformes</taxon>
        <taxon>Astigmata</taxon>
        <taxon>Glycyphagoidea</taxon>
        <taxon>Echimyopodidae</taxon>
        <taxon>Blomia</taxon>
    </lineage>
</organism>
<feature type="domain" description="MCM C-terminal AAA(+) ATPase" evidence="17">
    <location>
        <begin position="326"/>
        <end position="531"/>
    </location>
</feature>
<dbReference type="Gene3D" id="2.20.28.10">
    <property type="match status" value="1"/>
</dbReference>
<dbReference type="PROSITE" id="PS51476">
    <property type="entry name" value="PROTEASOME_BETA_2"/>
    <property type="match status" value="1"/>
</dbReference>
<comment type="subcellular location">
    <subcellularLocation>
        <location evidence="1 16">Nucleus</location>
    </subcellularLocation>
</comment>
<dbReference type="SUPFAM" id="SSF56235">
    <property type="entry name" value="N-terminal nucleophile aminohydrolases (Ntn hydrolases)"/>
    <property type="match status" value="1"/>
</dbReference>
<dbReference type="FunFam" id="3.60.20.10:FF:000014">
    <property type="entry name" value="Proteasome subunit beta type-7"/>
    <property type="match status" value="1"/>
</dbReference>
<dbReference type="InterPro" id="IPR001353">
    <property type="entry name" value="Proteasome_sua/b"/>
</dbReference>
<dbReference type="PRINTS" id="PR01663">
    <property type="entry name" value="MCMPROTEIN7"/>
</dbReference>
<dbReference type="InterPro" id="IPR031327">
    <property type="entry name" value="MCM"/>
</dbReference>
<evidence type="ECO:0000256" key="2">
    <source>
        <dbReference type="ARBA" id="ARBA00022490"/>
    </source>
</evidence>
<dbReference type="Proteomes" id="UP001142055">
    <property type="component" value="Chromosome 2"/>
</dbReference>
<keyword evidence="2" id="KW-0963">Cytoplasm</keyword>
<dbReference type="OMA" id="ISIHRAH"/>
<evidence type="ECO:0000256" key="11">
    <source>
        <dbReference type="ARBA" id="ARBA00023306"/>
    </source>
</evidence>
<dbReference type="InterPro" id="IPR027417">
    <property type="entry name" value="P-loop_NTPase"/>
</dbReference>
<dbReference type="Gene3D" id="3.60.20.10">
    <property type="entry name" value="Glutamine Phosphoribosylpyrophosphate, subunit 1, domain 1"/>
    <property type="match status" value="1"/>
</dbReference>
<dbReference type="Gene3D" id="3.40.50.300">
    <property type="entry name" value="P-loop containing nucleotide triphosphate hydrolases"/>
    <property type="match status" value="1"/>
</dbReference>
<evidence type="ECO:0000256" key="15">
    <source>
        <dbReference type="RuleBase" id="RU004070"/>
    </source>
</evidence>
<dbReference type="Gene3D" id="3.30.1640.10">
    <property type="entry name" value="mini-chromosome maintenance (MCM) complex, chain A, domain 1"/>
    <property type="match status" value="1"/>
</dbReference>
<dbReference type="SUPFAM" id="SSF50249">
    <property type="entry name" value="Nucleic acid-binding proteins"/>
    <property type="match status" value="1"/>
</dbReference>
<dbReference type="GO" id="GO:0042555">
    <property type="term" value="C:MCM complex"/>
    <property type="evidence" value="ECO:0007669"/>
    <property type="project" value="InterPro"/>
</dbReference>
<keyword evidence="6 16" id="KW-0347">Helicase</keyword>
<dbReference type="GO" id="GO:0000727">
    <property type="term" value="P:double-strand break repair via break-induced replication"/>
    <property type="evidence" value="ECO:0007669"/>
    <property type="project" value="TreeGrafter"/>
</dbReference>
<dbReference type="GO" id="GO:0003697">
    <property type="term" value="F:single-stranded DNA binding"/>
    <property type="evidence" value="ECO:0007669"/>
    <property type="project" value="TreeGrafter"/>
</dbReference>
<dbReference type="InterPro" id="IPR018525">
    <property type="entry name" value="MCM_CS"/>
</dbReference>
<dbReference type="InterPro" id="IPR016295">
    <property type="entry name" value="Proteasome_beta4"/>
</dbReference>
<evidence type="ECO:0000256" key="13">
    <source>
        <dbReference type="ARBA" id="ARBA00026071"/>
    </source>
</evidence>
<dbReference type="InterPro" id="IPR012340">
    <property type="entry name" value="NA-bd_OB-fold"/>
</dbReference>
<keyword evidence="11 16" id="KW-0131">Cell cycle</keyword>
<dbReference type="PANTHER" id="PTHR11630">
    <property type="entry name" value="DNA REPLICATION LICENSING FACTOR MCM FAMILY MEMBER"/>
    <property type="match status" value="1"/>
</dbReference>
<reference evidence="18" key="1">
    <citation type="submission" date="2022-12" db="EMBL/GenBank/DDBJ databases">
        <title>Genome assemblies of Blomia tropicalis.</title>
        <authorList>
            <person name="Cui Y."/>
        </authorList>
    </citation>
    <scope>NUCLEOTIDE SEQUENCE</scope>
    <source>
        <tissue evidence="18">Adult mites</tissue>
    </source>
</reference>
<evidence type="ECO:0000256" key="6">
    <source>
        <dbReference type="ARBA" id="ARBA00022806"/>
    </source>
</evidence>
<comment type="subunit">
    <text evidence="13">The 26S proteasome consists of a 20S proteasome core and two 19S regulatory subunits. The 20S proteasome core is composed of 28 subunits that are arranged in four stacked rings, resulting in a barrel-shaped structure. The two end rings are each formed by seven alpha subunits, and the two central rings are each formed by seven beta subunits. The catalytic chamber with the active sites is on the inside of the barrel.</text>
</comment>
<dbReference type="GO" id="GO:0051603">
    <property type="term" value="P:proteolysis involved in protein catabolic process"/>
    <property type="evidence" value="ECO:0007669"/>
    <property type="project" value="InterPro"/>
</dbReference>
<keyword evidence="7 15" id="KW-0067">ATP-binding</keyword>
<proteinExistence type="inferred from homology"/>
<dbReference type="Pfam" id="PF14551">
    <property type="entry name" value="MCM_N"/>
    <property type="match status" value="1"/>
</dbReference>
<dbReference type="FunFam" id="3.40.50.300:FF:000288">
    <property type="entry name" value="DNA replication licensing factor MCM7"/>
    <property type="match status" value="1"/>
</dbReference>
<keyword evidence="3 16" id="KW-0235">DNA replication</keyword>
<dbReference type="SMART" id="SM00350">
    <property type="entry name" value="MCM"/>
    <property type="match status" value="1"/>
</dbReference>
<dbReference type="PROSITE" id="PS00854">
    <property type="entry name" value="PROTEASOME_BETA_1"/>
    <property type="match status" value="1"/>
</dbReference>
<dbReference type="PROSITE" id="PS50051">
    <property type="entry name" value="MCM_2"/>
    <property type="match status" value="1"/>
</dbReference>
<dbReference type="CDD" id="cd03760">
    <property type="entry name" value="proteasome_beta_type_4"/>
    <property type="match status" value="1"/>
</dbReference>
<dbReference type="AlphaFoldDB" id="A0A9Q0RMB9"/>
<dbReference type="Gene3D" id="2.40.50.140">
    <property type="entry name" value="Nucleic acid-binding proteins"/>
    <property type="match status" value="1"/>
</dbReference>
<dbReference type="PANTHER" id="PTHR11630:SF26">
    <property type="entry name" value="DNA REPLICATION LICENSING FACTOR MCM7"/>
    <property type="match status" value="1"/>
</dbReference>
<dbReference type="CDD" id="cd17758">
    <property type="entry name" value="MCM7"/>
    <property type="match status" value="1"/>
</dbReference>
<accession>A0A9Q0RMB9</accession>
<evidence type="ECO:0000256" key="9">
    <source>
        <dbReference type="ARBA" id="ARBA00023125"/>
    </source>
</evidence>
<evidence type="ECO:0000313" key="19">
    <source>
        <dbReference type="Proteomes" id="UP001142055"/>
    </source>
</evidence>
<dbReference type="InterPro" id="IPR016050">
    <property type="entry name" value="Proteasome_bsu_CS"/>
</dbReference>
<evidence type="ECO:0000256" key="12">
    <source>
        <dbReference type="ARBA" id="ARBA00024953"/>
    </source>
</evidence>
<dbReference type="PRINTS" id="PR01657">
    <property type="entry name" value="MCMFAMILY"/>
</dbReference>
<evidence type="ECO:0000259" key="17">
    <source>
        <dbReference type="PROSITE" id="PS50051"/>
    </source>
</evidence>
<evidence type="ECO:0000256" key="7">
    <source>
        <dbReference type="ARBA" id="ARBA00022840"/>
    </source>
</evidence>
<keyword evidence="19" id="KW-1185">Reference proteome</keyword>
<dbReference type="GO" id="GO:0005524">
    <property type="term" value="F:ATP binding"/>
    <property type="evidence" value="ECO:0007669"/>
    <property type="project" value="UniProtKB-KW"/>
</dbReference>
<evidence type="ECO:0000256" key="1">
    <source>
        <dbReference type="ARBA" id="ARBA00004123"/>
    </source>
</evidence>
<dbReference type="InterPro" id="IPR041562">
    <property type="entry name" value="MCM_lid"/>
</dbReference>